<comment type="caution">
    <text evidence="1">The sequence shown here is derived from an EMBL/GenBank/DDBJ whole genome shotgun (WGS) entry which is preliminary data.</text>
</comment>
<dbReference type="GO" id="GO:0016829">
    <property type="term" value="F:lyase activity"/>
    <property type="evidence" value="ECO:0007669"/>
    <property type="project" value="UniProtKB-KW"/>
</dbReference>
<evidence type="ECO:0000313" key="2">
    <source>
        <dbReference type="Proteomes" id="UP000321947"/>
    </source>
</evidence>
<reference evidence="1 2" key="1">
    <citation type="submission" date="2019-08" db="EMBL/GenBank/DDBJ databases">
        <title>Draft genome sequences of two oriental melons (Cucumis melo L. var makuwa).</title>
        <authorList>
            <person name="Kwon S.-Y."/>
        </authorList>
    </citation>
    <scope>NUCLEOTIDE SEQUENCE [LARGE SCALE GENOMIC DNA]</scope>
    <source>
        <strain evidence="2">cv. Chang Bougi</strain>
        <tissue evidence="1">Leaf</tissue>
    </source>
</reference>
<dbReference type="EMBL" id="SSTD01020080">
    <property type="protein sequence ID" value="TYJ95868.1"/>
    <property type="molecule type" value="Genomic_DNA"/>
</dbReference>
<sequence length="127" mass="13600">MITSYEFLYLIQAVQLGSREVLLAFCEAVQRSSPVASFTKPVPGTTPGYASEVIFADGTFIDGSTSELSCDGPLREPFAVFCQGGSHWTQWGLVLGEGVIRLSRLCFNVSIDSTSPVANASIQVESS</sequence>
<dbReference type="Gene3D" id="3.90.1150.60">
    <property type="entry name" value="Methioning gamme-lyase, C-terminal domain"/>
    <property type="match status" value="1"/>
</dbReference>
<protein>
    <submittedName>
        <fullName evidence="1">Cystathionine beta-lyase family protein</fullName>
    </submittedName>
</protein>
<gene>
    <name evidence="1" type="ORF">E5676_scaffold110G001630</name>
</gene>
<dbReference type="PANTHER" id="PTHR46658:SF1">
    <property type="entry name" value="CYS OR MET METABOLISM PYRIDOXAL-PHOSPHATE-DEPENDENT ENZYME"/>
    <property type="match status" value="1"/>
</dbReference>
<evidence type="ECO:0000313" key="1">
    <source>
        <dbReference type="EMBL" id="TYJ95868.1"/>
    </source>
</evidence>
<dbReference type="PANTHER" id="PTHR46658">
    <property type="entry name" value="CYS OR MET METABOLISM PYRIDOXAL-PHOSPHATE-DEPENDENT ENZYME"/>
    <property type="match status" value="1"/>
</dbReference>
<dbReference type="Proteomes" id="UP000321947">
    <property type="component" value="Unassembled WGS sequence"/>
</dbReference>
<dbReference type="Pfam" id="PF06838">
    <property type="entry name" value="Met_gamma_lyase"/>
    <property type="match status" value="1"/>
</dbReference>
<name>A0A5D3BC53_CUCMM</name>
<proteinExistence type="predicted"/>
<accession>A0A5D3BC53</accession>
<dbReference type="InterPro" id="IPR009651">
    <property type="entry name" value="Met_g_lyase_put"/>
</dbReference>
<keyword evidence="1" id="KW-0456">Lyase</keyword>
<dbReference type="AlphaFoldDB" id="A0A5D3BC53"/>
<organism evidence="1 2">
    <name type="scientific">Cucumis melo var. makuwa</name>
    <name type="common">Oriental melon</name>
    <dbReference type="NCBI Taxonomy" id="1194695"/>
    <lineage>
        <taxon>Eukaryota</taxon>
        <taxon>Viridiplantae</taxon>
        <taxon>Streptophyta</taxon>
        <taxon>Embryophyta</taxon>
        <taxon>Tracheophyta</taxon>
        <taxon>Spermatophyta</taxon>
        <taxon>Magnoliopsida</taxon>
        <taxon>eudicotyledons</taxon>
        <taxon>Gunneridae</taxon>
        <taxon>Pentapetalae</taxon>
        <taxon>rosids</taxon>
        <taxon>fabids</taxon>
        <taxon>Cucurbitales</taxon>
        <taxon>Cucurbitaceae</taxon>
        <taxon>Benincaseae</taxon>
        <taxon>Cucumis</taxon>
    </lineage>
</organism>